<dbReference type="Proteomes" id="UP001165960">
    <property type="component" value="Unassembled WGS sequence"/>
</dbReference>
<protein>
    <submittedName>
        <fullName evidence="1">Uncharacterized protein</fullName>
    </submittedName>
</protein>
<accession>A0ACC2S087</accession>
<gene>
    <name evidence="1" type="ORF">DSO57_1001143</name>
</gene>
<comment type="caution">
    <text evidence="1">The sequence shown here is derived from an EMBL/GenBank/DDBJ whole genome shotgun (WGS) entry which is preliminary data.</text>
</comment>
<sequence>MKLALPVLCVLGLNDILIDTDPGIDDVMSIFMALGTPDVNVRAITMTFGNTVLKNVARNIVSIFHALDLQKNATGKEKYRNNNIPRLAVGADKPLKGPRYTGGYFHGVDGLGNLTITHPELIADDFQDYFNYDFDKALKTKRRKPKKTSHRFIASPLNAVDEILYQLKSLPPLTLTIVAIGPLTNIALAIQKDPVTMSRAKRIVVMGGALLVPGNITPMSEFNFYVDPYAVNVVFNATRGFKKHRYYNLLQQPNPDFSKPHPLRVTLVPVNLTHTTLMTQANMEAYLLPIRNQPIPTFFANMLTIPFQRSEKIHGLALHDPVAMGIALDIMRPRPLIKRYSIQVEEDSKIARGLCVIDLRSKAKPTPTHDDINIEVAYATPRPELFQYAVLKASFPRN</sequence>
<proteinExistence type="predicted"/>
<evidence type="ECO:0000313" key="2">
    <source>
        <dbReference type="Proteomes" id="UP001165960"/>
    </source>
</evidence>
<dbReference type="EMBL" id="QTSX02006392">
    <property type="protein sequence ID" value="KAJ9055707.1"/>
    <property type="molecule type" value="Genomic_DNA"/>
</dbReference>
<keyword evidence="2" id="KW-1185">Reference proteome</keyword>
<organism evidence="1 2">
    <name type="scientific">Entomophthora muscae</name>
    <dbReference type="NCBI Taxonomy" id="34485"/>
    <lineage>
        <taxon>Eukaryota</taxon>
        <taxon>Fungi</taxon>
        <taxon>Fungi incertae sedis</taxon>
        <taxon>Zoopagomycota</taxon>
        <taxon>Entomophthoromycotina</taxon>
        <taxon>Entomophthoromycetes</taxon>
        <taxon>Entomophthorales</taxon>
        <taxon>Entomophthoraceae</taxon>
        <taxon>Entomophthora</taxon>
    </lineage>
</organism>
<reference evidence="1" key="1">
    <citation type="submission" date="2022-04" db="EMBL/GenBank/DDBJ databases">
        <title>Genome of the entomopathogenic fungus Entomophthora muscae.</title>
        <authorList>
            <person name="Elya C."/>
            <person name="Lovett B.R."/>
            <person name="Lee E."/>
            <person name="Macias A.M."/>
            <person name="Hajek A.E."/>
            <person name="De Bivort B.L."/>
            <person name="Kasson M.T."/>
            <person name="De Fine Licht H.H."/>
            <person name="Stajich J.E."/>
        </authorList>
    </citation>
    <scope>NUCLEOTIDE SEQUENCE</scope>
    <source>
        <strain evidence="1">Berkeley</strain>
    </source>
</reference>
<evidence type="ECO:0000313" key="1">
    <source>
        <dbReference type="EMBL" id="KAJ9055707.1"/>
    </source>
</evidence>
<name>A0ACC2S087_9FUNG</name>